<evidence type="ECO:0000313" key="6">
    <source>
        <dbReference type="Proteomes" id="UP000321927"/>
    </source>
</evidence>
<keyword evidence="2" id="KW-0119">Carbohydrate metabolism</keyword>
<dbReference type="Gene3D" id="2.130.10.10">
    <property type="entry name" value="YVTN repeat-like/Quinoprotein amine dehydrogenase"/>
    <property type="match status" value="1"/>
</dbReference>
<accession>A0A2W7S3G2</accession>
<dbReference type="AlphaFoldDB" id="A0A2W7S3G2"/>
<dbReference type="InterPro" id="IPR019405">
    <property type="entry name" value="Lactonase_7-beta_prop"/>
</dbReference>
<dbReference type="Proteomes" id="UP000321927">
    <property type="component" value="Unassembled WGS sequence"/>
</dbReference>
<sequence>MKQTLFLAGLLVVSFACNTEKTTEMITTPLTYSFLVGTYTDDTSQGLNQLDFTPSENKLEVRIIYPGIQSPSFVIANHAGDRVFTLEEINNVPGGNVISFSRTSGEKSLTKLSEVPSFGDHPCHISLSPNEKFLTVSNYSGGSFSAYRIDEKARLTHLQTIKHEGSSVNKDRQNSPHVHSTTFSPDGKFLLVADLGTDELSVYDFDSEAKEPFTLNNAYKVTPGDGPRHLVFSPDGKEILLVQEMTATLEILSFDEGRISSKQRISLKADDYAGSVGAAEIRLSPDGKNIYVSNRGDANSLTIFAKKDEGNYGLIQQTTSGGLMPRNFNLTADGKYLLSANQASNDIVVFERDLETGKLTQTSLKVELNKPVYLFRLEN</sequence>
<proteinExistence type="inferred from homology"/>
<dbReference type="RefSeq" id="WP_086498677.1">
    <property type="nucleotide sequence ID" value="NZ_MSSV01000002.1"/>
</dbReference>
<reference evidence="4 6" key="2">
    <citation type="submission" date="2019-08" db="EMBL/GenBank/DDBJ databases">
        <title>Genome of Algoriphagus ratkowskyi IC026.</title>
        <authorList>
            <person name="Bowman J.P."/>
        </authorList>
    </citation>
    <scope>NUCLEOTIDE SEQUENCE [LARGE SCALE GENOMIC DNA]</scope>
    <source>
        <strain evidence="4 6">IC026</strain>
    </source>
</reference>
<dbReference type="InterPro" id="IPR050282">
    <property type="entry name" value="Cycloisomerase_2"/>
</dbReference>
<dbReference type="InterPro" id="IPR015943">
    <property type="entry name" value="WD40/YVTN_repeat-like_dom_sf"/>
</dbReference>
<keyword evidence="2" id="KW-0313">Glucose metabolism</keyword>
<dbReference type="GO" id="GO:0006006">
    <property type="term" value="P:glucose metabolic process"/>
    <property type="evidence" value="ECO:0007669"/>
    <property type="project" value="UniProtKB-KW"/>
</dbReference>
<dbReference type="SUPFAM" id="SSF51004">
    <property type="entry name" value="C-terminal (heme d1) domain of cytochrome cd1-nitrite reductase"/>
    <property type="match status" value="1"/>
</dbReference>
<evidence type="ECO:0000256" key="1">
    <source>
        <dbReference type="ARBA" id="ARBA00005564"/>
    </source>
</evidence>
<keyword evidence="3" id="KW-0413">Isomerase</keyword>
<dbReference type="PANTHER" id="PTHR30344:SF1">
    <property type="entry name" value="6-PHOSPHOGLUCONOLACTONASE"/>
    <property type="match status" value="1"/>
</dbReference>
<dbReference type="PROSITE" id="PS51257">
    <property type="entry name" value="PROKAR_LIPOPROTEIN"/>
    <property type="match status" value="1"/>
</dbReference>
<name>A0A2W7S3G2_9BACT</name>
<dbReference type="EMBL" id="VORV01000003">
    <property type="protein sequence ID" value="TXD78906.1"/>
    <property type="molecule type" value="Genomic_DNA"/>
</dbReference>
<gene>
    <name evidence="4" type="ORF">ESW18_05155</name>
    <name evidence="3" type="ORF">LV84_01764</name>
</gene>
<dbReference type="GO" id="GO:0017057">
    <property type="term" value="F:6-phosphogluconolactonase activity"/>
    <property type="evidence" value="ECO:0007669"/>
    <property type="project" value="TreeGrafter"/>
</dbReference>
<dbReference type="InterPro" id="IPR011048">
    <property type="entry name" value="Haem_d1_sf"/>
</dbReference>
<organism evidence="3 5">
    <name type="scientific">Algoriphagus ratkowskyi</name>
    <dbReference type="NCBI Taxonomy" id="57028"/>
    <lineage>
        <taxon>Bacteria</taxon>
        <taxon>Pseudomonadati</taxon>
        <taxon>Bacteroidota</taxon>
        <taxon>Cytophagia</taxon>
        <taxon>Cytophagales</taxon>
        <taxon>Cyclobacteriaceae</taxon>
        <taxon>Algoriphagus</taxon>
    </lineage>
</organism>
<comment type="similarity">
    <text evidence="1">Belongs to the cycloisomerase 2 family.</text>
</comment>
<evidence type="ECO:0000256" key="2">
    <source>
        <dbReference type="ARBA" id="ARBA00022526"/>
    </source>
</evidence>
<dbReference type="PANTHER" id="PTHR30344">
    <property type="entry name" value="6-PHOSPHOGLUCONOLACTONASE-RELATED"/>
    <property type="match status" value="1"/>
</dbReference>
<dbReference type="EMBL" id="QKZU01000006">
    <property type="protein sequence ID" value="PZX57635.1"/>
    <property type="molecule type" value="Genomic_DNA"/>
</dbReference>
<dbReference type="Pfam" id="PF10282">
    <property type="entry name" value="Lactonase"/>
    <property type="match status" value="1"/>
</dbReference>
<evidence type="ECO:0000313" key="3">
    <source>
        <dbReference type="EMBL" id="PZX57635.1"/>
    </source>
</evidence>
<dbReference type="OrthoDB" id="9790815at2"/>
<evidence type="ECO:0000313" key="5">
    <source>
        <dbReference type="Proteomes" id="UP000249115"/>
    </source>
</evidence>
<evidence type="ECO:0000313" key="4">
    <source>
        <dbReference type="EMBL" id="TXD78906.1"/>
    </source>
</evidence>
<dbReference type="GO" id="GO:0016853">
    <property type="term" value="F:isomerase activity"/>
    <property type="evidence" value="ECO:0007669"/>
    <property type="project" value="UniProtKB-KW"/>
</dbReference>
<comment type="caution">
    <text evidence="3">The sequence shown here is derived from an EMBL/GenBank/DDBJ whole genome shotgun (WGS) entry which is preliminary data.</text>
</comment>
<keyword evidence="6" id="KW-1185">Reference proteome</keyword>
<reference evidence="3 5" key="1">
    <citation type="submission" date="2018-06" db="EMBL/GenBank/DDBJ databases">
        <title>Genomic Encyclopedia of Archaeal and Bacterial Type Strains, Phase II (KMG-II): from individual species to whole genera.</title>
        <authorList>
            <person name="Goeker M."/>
        </authorList>
    </citation>
    <scope>NUCLEOTIDE SEQUENCE [LARGE SCALE GENOMIC DNA]</scope>
    <source>
        <strain evidence="3 5">DSM 22686</strain>
    </source>
</reference>
<dbReference type="Proteomes" id="UP000249115">
    <property type="component" value="Unassembled WGS sequence"/>
</dbReference>
<protein>
    <submittedName>
        <fullName evidence="3">6-phosphogluconolactonase (Cycloisomerase 2 family)</fullName>
    </submittedName>
    <submittedName>
        <fullName evidence="4">Lactonase family protein</fullName>
    </submittedName>
</protein>